<accession>A0A2L0ER99</accession>
<organism evidence="2 3">
    <name type="scientific">Sorangium cellulosum</name>
    <name type="common">Polyangium cellulosum</name>
    <dbReference type="NCBI Taxonomy" id="56"/>
    <lineage>
        <taxon>Bacteria</taxon>
        <taxon>Pseudomonadati</taxon>
        <taxon>Myxococcota</taxon>
        <taxon>Polyangia</taxon>
        <taxon>Polyangiales</taxon>
        <taxon>Polyangiaceae</taxon>
        <taxon>Sorangium</taxon>
    </lineage>
</organism>
<sequence length="259" mass="28167">MGGAPPSRPAAPARRILPPDRDGSRERRARDRSLATVPGRPRVWSADVPPAQRLAVLPRAGLPSEARLPGPSVSNGLSGRLREEFVKPIAELTGEPEQLRTLRVKRIGKLLHDGNVRRREAHLSPCFPRVFKRRAAFGEGRMSAIKRLNHRQHVFPIVPQPQVLIVVLDGTDEPRCGSIAPGWIRTTAADALVKRRADHAGTDDDTARQGIMNALGGIPIGRPAWPEEVAELVAFLASERATSIHGSEYLIDGGTVPTV</sequence>
<evidence type="ECO:0000313" key="3">
    <source>
        <dbReference type="Proteomes" id="UP000238348"/>
    </source>
</evidence>
<evidence type="ECO:0000256" key="1">
    <source>
        <dbReference type="SAM" id="MobiDB-lite"/>
    </source>
</evidence>
<reference evidence="2 3" key="1">
    <citation type="submission" date="2015-09" db="EMBL/GenBank/DDBJ databases">
        <title>Sorangium comparison.</title>
        <authorList>
            <person name="Zaburannyi N."/>
            <person name="Bunk B."/>
            <person name="Overmann J."/>
            <person name="Mueller R."/>
        </authorList>
    </citation>
    <scope>NUCLEOTIDE SEQUENCE [LARGE SCALE GENOMIC DNA]</scope>
    <source>
        <strain evidence="2 3">So ce26</strain>
    </source>
</reference>
<evidence type="ECO:0000313" key="2">
    <source>
        <dbReference type="EMBL" id="AUX41804.1"/>
    </source>
</evidence>
<dbReference type="Pfam" id="PF13561">
    <property type="entry name" value="adh_short_C2"/>
    <property type="match status" value="1"/>
</dbReference>
<dbReference type="Proteomes" id="UP000238348">
    <property type="component" value="Chromosome"/>
</dbReference>
<dbReference type="Gene3D" id="3.40.50.720">
    <property type="entry name" value="NAD(P)-binding Rossmann-like Domain"/>
    <property type="match status" value="1"/>
</dbReference>
<dbReference type="AlphaFoldDB" id="A0A2L0ER99"/>
<evidence type="ECO:0008006" key="4">
    <source>
        <dbReference type="Google" id="ProtNLM"/>
    </source>
</evidence>
<dbReference type="InterPro" id="IPR036291">
    <property type="entry name" value="NAD(P)-bd_dom_sf"/>
</dbReference>
<proteinExistence type="predicted"/>
<dbReference type="PRINTS" id="PR00081">
    <property type="entry name" value="GDHRDH"/>
</dbReference>
<dbReference type="SUPFAM" id="SSF51735">
    <property type="entry name" value="NAD(P)-binding Rossmann-fold domains"/>
    <property type="match status" value="1"/>
</dbReference>
<dbReference type="InterPro" id="IPR002347">
    <property type="entry name" value="SDR_fam"/>
</dbReference>
<protein>
    <recommendedName>
        <fullName evidence="4">SDR family oxidoreductase</fullName>
    </recommendedName>
</protein>
<feature type="region of interest" description="Disordered" evidence="1">
    <location>
        <begin position="1"/>
        <end position="45"/>
    </location>
</feature>
<gene>
    <name evidence="2" type="ORF">SOCE26_032290</name>
</gene>
<feature type="compositionally biased region" description="Basic and acidic residues" evidence="1">
    <location>
        <begin position="17"/>
        <end position="33"/>
    </location>
</feature>
<dbReference type="EMBL" id="CP012673">
    <property type="protein sequence ID" value="AUX41804.1"/>
    <property type="molecule type" value="Genomic_DNA"/>
</dbReference>
<name>A0A2L0ER99_SORCE</name>